<accession>A0ABP0T855</accession>
<evidence type="ECO:0000313" key="1">
    <source>
        <dbReference type="EMBL" id="CAK9189623.1"/>
    </source>
</evidence>
<keyword evidence="2" id="KW-1185">Reference proteome</keyword>
<name>A0ABP0T855_9BRYO</name>
<gene>
    <name evidence="1" type="ORF">CSSPTR1EN2_LOCUS274</name>
</gene>
<dbReference type="Proteomes" id="UP001497512">
    <property type="component" value="Chromosome 1"/>
</dbReference>
<protein>
    <submittedName>
        <fullName evidence="1">Uncharacterized protein</fullName>
    </submittedName>
</protein>
<evidence type="ECO:0000313" key="2">
    <source>
        <dbReference type="Proteomes" id="UP001497512"/>
    </source>
</evidence>
<reference evidence="1 2" key="1">
    <citation type="submission" date="2024-02" db="EMBL/GenBank/DDBJ databases">
        <authorList>
            <consortium name="ELIXIR-Norway"/>
            <consortium name="Elixir Norway"/>
        </authorList>
    </citation>
    <scope>NUCLEOTIDE SEQUENCE [LARGE SCALE GENOMIC DNA]</scope>
</reference>
<sequence length="80" mass="8940">MWQFHDYGHRKREALFDGGGGYGAALTRTRYASLLCWPWTPASLKPTRSLNAEDNTGQPTVVDAALAELLKDGCAWHFLM</sequence>
<proteinExistence type="predicted"/>
<dbReference type="EMBL" id="OZ019893">
    <property type="protein sequence ID" value="CAK9189623.1"/>
    <property type="molecule type" value="Genomic_DNA"/>
</dbReference>
<organism evidence="1 2">
    <name type="scientific">Sphagnum troendelagicum</name>
    <dbReference type="NCBI Taxonomy" id="128251"/>
    <lineage>
        <taxon>Eukaryota</taxon>
        <taxon>Viridiplantae</taxon>
        <taxon>Streptophyta</taxon>
        <taxon>Embryophyta</taxon>
        <taxon>Bryophyta</taxon>
        <taxon>Sphagnophytina</taxon>
        <taxon>Sphagnopsida</taxon>
        <taxon>Sphagnales</taxon>
        <taxon>Sphagnaceae</taxon>
        <taxon>Sphagnum</taxon>
    </lineage>
</organism>